<name>A0A6N6VW68_9BACT</name>
<dbReference type="AlphaFoldDB" id="A0A6N6VW68"/>
<evidence type="ECO:0000256" key="3">
    <source>
        <dbReference type="ARBA" id="ARBA00022598"/>
    </source>
</evidence>
<evidence type="ECO:0000256" key="5">
    <source>
        <dbReference type="ARBA" id="ARBA00022741"/>
    </source>
</evidence>
<protein>
    <recommendedName>
        <fullName evidence="8">Pantothenate synthetase</fullName>
        <shortName evidence="8">PS</shortName>
        <ecNumber evidence="8">6.3.2.1</ecNumber>
    </recommendedName>
    <alternativeName>
        <fullName evidence="8">Pantoate--beta-alanine ligase</fullName>
    </alternativeName>
    <alternativeName>
        <fullName evidence="8">Pantoate-activating enzyme</fullName>
    </alternativeName>
</protein>
<feature type="binding site" evidence="8">
    <location>
        <begin position="145"/>
        <end position="148"/>
    </location>
    <ligand>
        <name>ATP</name>
        <dbReference type="ChEBI" id="CHEBI:30616"/>
    </ligand>
</feature>
<comment type="function">
    <text evidence="8">Catalyzes the condensation of pantoate with beta-alanine in an ATP-dependent reaction via a pantoyl-adenylate intermediate.</text>
</comment>
<accession>A0A6N6VW68</accession>
<keyword evidence="10" id="KW-1185">Reference proteome</keyword>
<keyword evidence="5 8" id="KW-0547">Nucleotide-binding</keyword>
<dbReference type="GO" id="GO:0004592">
    <property type="term" value="F:pantoate-beta-alanine ligase activity"/>
    <property type="evidence" value="ECO:0007669"/>
    <property type="project" value="UniProtKB-UniRule"/>
</dbReference>
<keyword evidence="4 8" id="KW-0566">Pantothenate biosynthesis</keyword>
<gene>
    <name evidence="8" type="primary">panC</name>
    <name evidence="9" type="ORF">GCL60_05240</name>
</gene>
<comment type="miscellaneous">
    <text evidence="8">The reaction proceeds by a bi uni uni bi ping pong mechanism.</text>
</comment>
<comment type="similarity">
    <text evidence="2 8">Belongs to the pantothenate synthetase family.</text>
</comment>
<proteinExistence type="inferred from homology"/>
<feature type="binding site" evidence="8">
    <location>
        <begin position="28"/>
        <end position="35"/>
    </location>
    <ligand>
        <name>ATP</name>
        <dbReference type="ChEBI" id="CHEBI:30616"/>
    </ligand>
</feature>
<dbReference type="HAMAP" id="MF_00158">
    <property type="entry name" value="PanC"/>
    <property type="match status" value="1"/>
</dbReference>
<comment type="subcellular location">
    <subcellularLocation>
        <location evidence="8">Cytoplasm</location>
    </subcellularLocation>
</comment>
<comment type="caution">
    <text evidence="8">Lacks conserved residue(s) required for the propagation of feature annotation.</text>
</comment>
<dbReference type="PANTHER" id="PTHR21299">
    <property type="entry name" value="CYTIDYLATE KINASE/PANTOATE-BETA-ALANINE LIGASE"/>
    <property type="match status" value="1"/>
</dbReference>
<dbReference type="Pfam" id="PF02569">
    <property type="entry name" value="Pantoate_ligase"/>
    <property type="match status" value="1"/>
</dbReference>
<keyword evidence="8" id="KW-0963">Cytoplasm</keyword>
<dbReference type="SUPFAM" id="SSF52374">
    <property type="entry name" value="Nucleotidylyl transferase"/>
    <property type="match status" value="1"/>
</dbReference>
<dbReference type="InterPro" id="IPR042176">
    <property type="entry name" value="Pantoate_ligase_C"/>
</dbReference>
<feature type="binding site" evidence="8">
    <location>
        <position position="59"/>
    </location>
    <ligand>
        <name>(R)-pantoate</name>
        <dbReference type="ChEBI" id="CHEBI:15980"/>
    </ligand>
</feature>
<feature type="active site" description="Proton donor" evidence="8">
    <location>
        <position position="35"/>
    </location>
</feature>
<evidence type="ECO:0000313" key="9">
    <source>
        <dbReference type="EMBL" id="KAB8040054.1"/>
    </source>
</evidence>
<dbReference type="GO" id="GO:0005829">
    <property type="term" value="C:cytosol"/>
    <property type="evidence" value="ECO:0007669"/>
    <property type="project" value="TreeGrafter"/>
</dbReference>
<comment type="caution">
    <text evidence="9">The sequence shown here is derived from an EMBL/GenBank/DDBJ whole genome shotgun (WGS) entry which is preliminary data.</text>
</comment>
<keyword evidence="3 8" id="KW-0436">Ligase</keyword>
<dbReference type="InterPro" id="IPR014729">
    <property type="entry name" value="Rossmann-like_a/b/a_fold"/>
</dbReference>
<dbReference type="Gene3D" id="3.40.50.620">
    <property type="entry name" value="HUPs"/>
    <property type="match status" value="1"/>
</dbReference>
<dbReference type="NCBIfam" id="TIGR00018">
    <property type="entry name" value="panC"/>
    <property type="match status" value="1"/>
</dbReference>
<dbReference type="EC" id="6.3.2.1" evidence="8"/>
<evidence type="ECO:0000256" key="7">
    <source>
        <dbReference type="ARBA" id="ARBA00048258"/>
    </source>
</evidence>
<comment type="catalytic activity">
    <reaction evidence="7 8">
        <text>(R)-pantoate + beta-alanine + ATP = (R)-pantothenate + AMP + diphosphate + H(+)</text>
        <dbReference type="Rhea" id="RHEA:10912"/>
        <dbReference type="ChEBI" id="CHEBI:15378"/>
        <dbReference type="ChEBI" id="CHEBI:15980"/>
        <dbReference type="ChEBI" id="CHEBI:29032"/>
        <dbReference type="ChEBI" id="CHEBI:30616"/>
        <dbReference type="ChEBI" id="CHEBI:33019"/>
        <dbReference type="ChEBI" id="CHEBI:57966"/>
        <dbReference type="ChEBI" id="CHEBI:456215"/>
        <dbReference type="EC" id="6.3.2.1"/>
    </reaction>
</comment>
<dbReference type="UniPathway" id="UPA00028">
    <property type="reaction ID" value="UER00005"/>
</dbReference>
<evidence type="ECO:0000256" key="6">
    <source>
        <dbReference type="ARBA" id="ARBA00022840"/>
    </source>
</evidence>
<dbReference type="Gene3D" id="3.30.1300.10">
    <property type="entry name" value="Pantoate-beta-alanine ligase, C-terminal domain"/>
    <property type="match status" value="1"/>
</dbReference>
<dbReference type="EMBL" id="WFLM01000002">
    <property type="protein sequence ID" value="KAB8040054.1"/>
    <property type="molecule type" value="Genomic_DNA"/>
</dbReference>
<evidence type="ECO:0000313" key="10">
    <source>
        <dbReference type="Proteomes" id="UP000437748"/>
    </source>
</evidence>
<dbReference type="PANTHER" id="PTHR21299:SF1">
    <property type="entry name" value="PANTOATE--BETA-ALANINE LIGASE"/>
    <property type="match status" value="1"/>
</dbReference>
<feature type="binding site" evidence="8">
    <location>
        <begin position="182"/>
        <end position="185"/>
    </location>
    <ligand>
        <name>ATP</name>
        <dbReference type="ChEBI" id="CHEBI:30616"/>
    </ligand>
</feature>
<dbReference type="GO" id="GO:0015940">
    <property type="term" value="P:pantothenate biosynthetic process"/>
    <property type="evidence" value="ECO:0007669"/>
    <property type="project" value="UniProtKB-UniRule"/>
</dbReference>
<feature type="binding site" evidence="8">
    <location>
        <position position="59"/>
    </location>
    <ligand>
        <name>beta-alanine</name>
        <dbReference type="ChEBI" id="CHEBI:57966"/>
    </ligand>
</feature>
<evidence type="ECO:0000256" key="1">
    <source>
        <dbReference type="ARBA" id="ARBA00004990"/>
    </source>
</evidence>
<dbReference type="Proteomes" id="UP000437748">
    <property type="component" value="Unassembled WGS sequence"/>
</dbReference>
<dbReference type="InterPro" id="IPR003721">
    <property type="entry name" value="Pantoate_ligase"/>
</dbReference>
<dbReference type="OrthoDB" id="5290636at2"/>
<comment type="subunit">
    <text evidence="8">Homodimer.</text>
</comment>
<reference evidence="9 10" key="1">
    <citation type="submission" date="2019-10" db="EMBL/GenBank/DDBJ databases">
        <title>New species of Slilvanegrellaceae.</title>
        <authorList>
            <person name="Pitt A."/>
            <person name="Hahn M.W."/>
        </authorList>
    </citation>
    <scope>NUCLEOTIDE SEQUENCE [LARGE SCALE GENOMIC DNA]</scope>
    <source>
        <strain evidence="9 10">SP-Ram-0.45-NSY-1</strain>
    </source>
</reference>
<evidence type="ECO:0000256" key="4">
    <source>
        <dbReference type="ARBA" id="ARBA00022655"/>
    </source>
</evidence>
<evidence type="ECO:0000256" key="2">
    <source>
        <dbReference type="ARBA" id="ARBA00009256"/>
    </source>
</evidence>
<dbReference type="FunFam" id="3.40.50.620:FF:000013">
    <property type="entry name" value="Pantothenate synthetase"/>
    <property type="match status" value="1"/>
</dbReference>
<sequence length="302" mass="33847">MITRRNELFSYLSEQRLNKNSIGFVPTMGALHEGHVSLIQKSSSENDCTVVSIFVNPKQFGPNEDFAKYPRTFQNDIDIATQHGAKVIFAPSIEEMYPQGFLTQVSVSSITEVLCGAHRPGHFNGVTTVVLLLMNLVQANYIYLGQKDFQQVQVIKKMANDLFHPTKVIMVPTYREKDGLAMSSRNRYLSEEARKKASIIPKALALIAKEFLNGEKSINQLLKISLNELKKENLTPQYLEFRKVNDLTQKYEGNLSSEAEAVVAIAQIIEFEGTSTRLIDNILLGNDSANTKALEDLIAKAF</sequence>
<comment type="pathway">
    <text evidence="1 8">Cofactor biosynthesis; (R)-pantothenate biosynthesis; (R)-pantothenate from (R)-pantoate and beta-alanine: step 1/1.</text>
</comment>
<keyword evidence="6 8" id="KW-0067">ATP-binding</keyword>
<dbReference type="GO" id="GO:0005524">
    <property type="term" value="F:ATP binding"/>
    <property type="evidence" value="ECO:0007669"/>
    <property type="project" value="UniProtKB-KW"/>
</dbReference>
<evidence type="ECO:0000256" key="8">
    <source>
        <dbReference type="HAMAP-Rule" id="MF_00158"/>
    </source>
</evidence>
<feature type="binding site" evidence="8">
    <location>
        <position position="151"/>
    </location>
    <ligand>
        <name>(R)-pantoate</name>
        <dbReference type="ChEBI" id="CHEBI:15980"/>
    </ligand>
</feature>
<dbReference type="CDD" id="cd00560">
    <property type="entry name" value="PanC"/>
    <property type="match status" value="1"/>
</dbReference>
<organism evidence="9 10">
    <name type="scientific">Silvanigrella paludirubra</name>
    <dbReference type="NCBI Taxonomy" id="2499159"/>
    <lineage>
        <taxon>Bacteria</taxon>
        <taxon>Pseudomonadati</taxon>
        <taxon>Bdellovibrionota</taxon>
        <taxon>Oligoflexia</taxon>
        <taxon>Silvanigrellales</taxon>
        <taxon>Silvanigrellaceae</taxon>
        <taxon>Silvanigrella</taxon>
    </lineage>
</organism>